<dbReference type="Pfam" id="PF13600">
    <property type="entry name" value="DUF4140"/>
    <property type="match status" value="1"/>
</dbReference>
<name>A0A7V2F3V5_UNCEI</name>
<dbReference type="Proteomes" id="UP000886069">
    <property type="component" value="Unassembled WGS sequence"/>
</dbReference>
<dbReference type="EMBL" id="DSEC01000348">
    <property type="protein sequence ID" value="HER43789.1"/>
    <property type="molecule type" value="Genomic_DNA"/>
</dbReference>
<evidence type="ECO:0000259" key="2">
    <source>
        <dbReference type="Pfam" id="PF13600"/>
    </source>
</evidence>
<gene>
    <name evidence="3" type="ORF">ENO08_04955</name>
</gene>
<feature type="domain" description="DUF4140" evidence="2">
    <location>
        <begin position="148"/>
        <end position="247"/>
    </location>
</feature>
<accession>A0A7V2F3V5</accession>
<evidence type="ECO:0000256" key="1">
    <source>
        <dbReference type="SAM" id="MobiDB-lite"/>
    </source>
</evidence>
<dbReference type="PANTHER" id="PTHR31005:SF8">
    <property type="entry name" value="DUF4139 DOMAIN-CONTAINING PROTEIN"/>
    <property type="match status" value="1"/>
</dbReference>
<sequence length="281" mass="30979">MPVIRSAALLKEVIRQSRSTVKTPSAMLSRMISVCDVIAGTGYAIPVRPATDKVAIMLLSEGEGAVPLTWARFTEIVKPTGTMTTTDRHPSAPTHDHTRPPEVITMNSPGIRRPATLLLIIFLFTAVSATPSTTAETELALKTEITSATVYWGLAHVTRSGRVEVKPGMYRIVCDDLPKGFQESSLQVSGLGTAKATVLGVDIVQLRGEVTETPRYKELEKRLELLTAQRDSLGITLSSLQERKNFISNLGSYPFRNQPEEKEKLDIFRVADWKTLIDFLE</sequence>
<proteinExistence type="predicted"/>
<dbReference type="AlphaFoldDB" id="A0A7V2F3V5"/>
<comment type="caution">
    <text evidence="3">The sequence shown here is derived from an EMBL/GenBank/DDBJ whole genome shotgun (WGS) entry which is preliminary data.</text>
</comment>
<dbReference type="InterPro" id="IPR011935">
    <property type="entry name" value="CHP02231"/>
</dbReference>
<feature type="non-terminal residue" evidence="3">
    <location>
        <position position="281"/>
    </location>
</feature>
<dbReference type="InterPro" id="IPR025554">
    <property type="entry name" value="DUF4140"/>
</dbReference>
<feature type="compositionally biased region" description="Basic and acidic residues" evidence="1">
    <location>
        <begin position="86"/>
        <end position="100"/>
    </location>
</feature>
<feature type="region of interest" description="Disordered" evidence="1">
    <location>
        <begin position="81"/>
        <end position="102"/>
    </location>
</feature>
<organism evidence="3">
    <name type="scientific">Eiseniibacteriota bacterium</name>
    <dbReference type="NCBI Taxonomy" id="2212470"/>
    <lineage>
        <taxon>Bacteria</taxon>
        <taxon>Candidatus Eiseniibacteriota</taxon>
    </lineage>
</organism>
<evidence type="ECO:0000313" key="3">
    <source>
        <dbReference type="EMBL" id="HER43789.1"/>
    </source>
</evidence>
<reference evidence="3" key="1">
    <citation type="journal article" date="2020" name="mSystems">
        <title>Genome- and Community-Level Interaction Insights into Carbon Utilization and Element Cycling Functions of Hydrothermarchaeota in Hydrothermal Sediment.</title>
        <authorList>
            <person name="Zhou Z."/>
            <person name="Liu Y."/>
            <person name="Xu W."/>
            <person name="Pan J."/>
            <person name="Luo Z.H."/>
            <person name="Li M."/>
        </authorList>
    </citation>
    <scope>NUCLEOTIDE SEQUENCE [LARGE SCALE GENOMIC DNA]</scope>
    <source>
        <strain evidence="3">SpSt-1233</strain>
    </source>
</reference>
<dbReference type="PANTHER" id="PTHR31005">
    <property type="entry name" value="DUF4139 DOMAIN-CONTAINING PROTEIN"/>
    <property type="match status" value="1"/>
</dbReference>
<protein>
    <submittedName>
        <fullName evidence="3">DUF4140 domain-containing protein</fullName>
    </submittedName>
</protein>